<dbReference type="EMBL" id="MU275840">
    <property type="protein sequence ID" value="KAI0053431.1"/>
    <property type="molecule type" value="Genomic_DNA"/>
</dbReference>
<protein>
    <submittedName>
        <fullName evidence="1">Uncharacterized protein</fullName>
    </submittedName>
</protein>
<organism evidence="1 2">
    <name type="scientific">Auriscalpium vulgare</name>
    <dbReference type="NCBI Taxonomy" id="40419"/>
    <lineage>
        <taxon>Eukaryota</taxon>
        <taxon>Fungi</taxon>
        <taxon>Dikarya</taxon>
        <taxon>Basidiomycota</taxon>
        <taxon>Agaricomycotina</taxon>
        <taxon>Agaricomycetes</taxon>
        <taxon>Russulales</taxon>
        <taxon>Auriscalpiaceae</taxon>
        <taxon>Auriscalpium</taxon>
    </lineage>
</organism>
<gene>
    <name evidence="1" type="ORF">FA95DRAFT_1552492</name>
</gene>
<name>A0ACB8SBT5_9AGAM</name>
<sequence length="252" mass="28267">MSAPLSNSLSPQLAPFEIDPRTGEPYLRLPPPLSHIVITPPRPSDAPTAVRLFNDPLVYRWVSTPPFPYLLEHAEDWYALVKAETGKVWKELQEASADGPLKIVAGCPVRAIRCWKEDGTDVFIGDCGFMRHTFADVADLDERTRLVAENKARPPGDPNIIWSIGDYLDPAWHGKGIMTAVIGTLMSQWAIPRMAVRVVRPSVFDGNIGSVRTFEKNGFTLVQTLPESMFVKEKGPFPAENRTQHFLEWRAY</sequence>
<comment type="caution">
    <text evidence="1">The sequence shown here is derived from an EMBL/GenBank/DDBJ whole genome shotgun (WGS) entry which is preliminary data.</text>
</comment>
<keyword evidence="2" id="KW-1185">Reference proteome</keyword>
<accession>A0ACB8SBT5</accession>
<reference evidence="1" key="1">
    <citation type="submission" date="2021-02" db="EMBL/GenBank/DDBJ databases">
        <authorList>
            <consortium name="DOE Joint Genome Institute"/>
            <person name="Ahrendt S."/>
            <person name="Looney B.P."/>
            <person name="Miyauchi S."/>
            <person name="Morin E."/>
            <person name="Drula E."/>
            <person name="Courty P.E."/>
            <person name="Chicoki N."/>
            <person name="Fauchery L."/>
            <person name="Kohler A."/>
            <person name="Kuo A."/>
            <person name="Labutti K."/>
            <person name="Pangilinan J."/>
            <person name="Lipzen A."/>
            <person name="Riley R."/>
            <person name="Andreopoulos W."/>
            <person name="He G."/>
            <person name="Johnson J."/>
            <person name="Barry K.W."/>
            <person name="Grigoriev I.V."/>
            <person name="Nagy L."/>
            <person name="Hibbett D."/>
            <person name="Henrissat B."/>
            <person name="Matheny P.B."/>
            <person name="Labbe J."/>
            <person name="Martin F."/>
        </authorList>
    </citation>
    <scope>NUCLEOTIDE SEQUENCE</scope>
    <source>
        <strain evidence="1">FP105234-sp</strain>
    </source>
</reference>
<dbReference type="Proteomes" id="UP000814033">
    <property type="component" value="Unassembled WGS sequence"/>
</dbReference>
<reference evidence="1" key="2">
    <citation type="journal article" date="2022" name="New Phytol.">
        <title>Evolutionary transition to the ectomycorrhizal habit in the genomes of a hyperdiverse lineage of mushroom-forming fungi.</title>
        <authorList>
            <person name="Looney B."/>
            <person name="Miyauchi S."/>
            <person name="Morin E."/>
            <person name="Drula E."/>
            <person name="Courty P.E."/>
            <person name="Kohler A."/>
            <person name="Kuo A."/>
            <person name="LaButti K."/>
            <person name="Pangilinan J."/>
            <person name="Lipzen A."/>
            <person name="Riley R."/>
            <person name="Andreopoulos W."/>
            <person name="He G."/>
            <person name="Johnson J."/>
            <person name="Nolan M."/>
            <person name="Tritt A."/>
            <person name="Barry K.W."/>
            <person name="Grigoriev I.V."/>
            <person name="Nagy L.G."/>
            <person name="Hibbett D."/>
            <person name="Henrissat B."/>
            <person name="Matheny P.B."/>
            <person name="Labbe J."/>
            <person name="Martin F.M."/>
        </authorList>
    </citation>
    <scope>NUCLEOTIDE SEQUENCE</scope>
    <source>
        <strain evidence="1">FP105234-sp</strain>
    </source>
</reference>
<evidence type="ECO:0000313" key="1">
    <source>
        <dbReference type="EMBL" id="KAI0053431.1"/>
    </source>
</evidence>
<proteinExistence type="predicted"/>
<evidence type="ECO:0000313" key="2">
    <source>
        <dbReference type="Proteomes" id="UP000814033"/>
    </source>
</evidence>